<dbReference type="Proteomes" id="UP000004217">
    <property type="component" value="Unassembled WGS sequence"/>
</dbReference>
<evidence type="ECO:0000313" key="2">
    <source>
        <dbReference type="EMBL" id="EGX54863.1"/>
    </source>
</evidence>
<organism evidence="2 3">
    <name type="scientific">Streptomyces zinciresistens K42</name>
    <dbReference type="NCBI Taxonomy" id="700597"/>
    <lineage>
        <taxon>Bacteria</taxon>
        <taxon>Bacillati</taxon>
        <taxon>Actinomycetota</taxon>
        <taxon>Actinomycetes</taxon>
        <taxon>Kitasatosporales</taxon>
        <taxon>Streptomycetaceae</taxon>
        <taxon>Streptomyces</taxon>
    </lineage>
</organism>
<feature type="signal peptide" evidence="1">
    <location>
        <begin position="1"/>
        <end position="28"/>
    </location>
</feature>
<sequence length="121" mass="12567">MKNVLRRGATALAVAALALGTLATTAEAAPTGGDPNLTDVYVWATDVNVRSEPTSASPRLGVLSTTWLDAVCQKQGQFVNDPAVGSNSWWTAVMLFGGSDVGWVSNLYIQGGEKIAGVPDC</sequence>
<dbReference type="PATRIC" id="fig|700597.3.peg.6968"/>
<gene>
    <name evidence="2" type="ORF">SZN_35792</name>
</gene>
<protein>
    <recommendedName>
        <fullName evidence="4">Peptidase M23</fullName>
    </recommendedName>
</protein>
<dbReference type="AlphaFoldDB" id="G2GNQ3"/>
<evidence type="ECO:0000256" key="1">
    <source>
        <dbReference type="SAM" id="SignalP"/>
    </source>
</evidence>
<accession>G2GNQ3</accession>
<comment type="caution">
    <text evidence="2">The sequence shown here is derived from an EMBL/GenBank/DDBJ whole genome shotgun (WGS) entry which is preliminary data.</text>
</comment>
<evidence type="ECO:0000313" key="3">
    <source>
        <dbReference type="Proteomes" id="UP000004217"/>
    </source>
</evidence>
<feature type="chain" id="PRO_5003430337" description="Peptidase M23" evidence="1">
    <location>
        <begin position="29"/>
        <end position="121"/>
    </location>
</feature>
<keyword evidence="3" id="KW-1185">Reference proteome</keyword>
<dbReference type="Gene3D" id="2.30.30.40">
    <property type="entry name" value="SH3 Domains"/>
    <property type="match status" value="1"/>
</dbReference>
<reference evidence="2 3" key="1">
    <citation type="submission" date="2011-08" db="EMBL/GenBank/DDBJ databases">
        <authorList>
            <person name="Lin Y."/>
            <person name="Hao X."/>
            <person name="Johnstone L."/>
            <person name="Miller S.J."/>
            <person name="Wei G."/>
            <person name="Rensing C."/>
        </authorList>
    </citation>
    <scope>NUCLEOTIDE SEQUENCE [LARGE SCALE GENOMIC DNA]</scope>
    <source>
        <strain evidence="2 3">K42</strain>
    </source>
</reference>
<name>G2GNQ3_9ACTN</name>
<dbReference type="OrthoDB" id="4298559at2"/>
<dbReference type="EMBL" id="AGBF01000309">
    <property type="protein sequence ID" value="EGX54863.1"/>
    <property type="molecule type" value="Genomic_DNA"/>
</dbReference>
<dbReference type="RefSeq" id="WP_007504828.1">
    <property type="nucleotide sequence ID" value="NZ_AGBF01000309.1"/>
</dbReference>
<evidence type="ECO:0008006" key="4">
    <source>
        <dbReference type="Google" id="ProtNLM"/>
    </source>
</evidence>
<keyword evidence="1" id="KW-0732">Signal</keyword>
<proteinExistence type="predicted"/>